<dbReference type="GeneID" id="63844353"/>
<dbReference type="OrthoDB" id="3797419at2759"/>
<keyword evidence="2" id="KW-1185">Reference proteome</keyword>
<accession>A0A9P4L5F4</accession>
<dbReference type="AlphaFoldDB" id="A0A9P4L5F4"/>
<gene>
    <name evidence="1" type="ORF">K460DRAFT_188676</name>
</gene>
<reference evidence="1" key="1">
    <citation type="submission" date="2020-01" db="EMBL/GenBank/DDBJ databases">
        <authorList>
            <consortium name="DOE Joint Genome Institute"/>
            <person name="Haridas S."/>
            <person name="Albert R."/>
            <person name="Binder M."/>
            <person name="Bloem J."/>
            <person name="Labutti K."/>
            <person name="Salamov A."/>
            <person name="Andreopoulos B."/>
            <person name="Baker S.E."/>
            <person name="Barry K."/>
            <person name="Bills G."/>
            <person name="Bluhm B.H."/>
            <person name="Cannon C."/>
            <person name="Castanera R."/>
            <person name="Culley D.E."/>
            <person name="Daum C."/>
            <person name="Ezra D."/>
            <person name="Gonzalez J.B."/>
            <person name="Henrissat B."/>
            <person name="Kuo A."/>
            <person name="Liang C."/>
            <person name="Lipzen A."/>
            <person name="Lutzoni F."/>
            <person name="Magnuson J."/>
            <person name="Mondo S."/>
            <person name="Nolan M."/>
            <person name="Ohm R."/>
            <person name="Pangilinan J."/>
            <person name="Park H.-J."/>
            <person name="Ramirez L."/>
            <person name="Alfaro M."/>
            <person name="Sun H."/>
            <person name="Tritt A."/>
            <person name="Yoshinaga Y."/>
            <person name="Zwiers L.-H."/>
            <person name="Turgeon B.G."/>
            <person name="Goodwin S.B."/>
            <person name="Spatafora J.W."/>
            <person name="Crous P.W."/>
            <person name="Grigoriev I.V."/>
        </authorList>
    </citation>
    <scope>NUCLEOTIDE SEQUENCE</scope>
    <source>
        <strain evidence="1">CBS 394.84</strain>
    </source>
</reference>
<dbReference type="PRINTS" id="PR01217">
    <property type="entry name" value="PRICHEXTENSN"/>
</dbReference>
<evidence type="ECO:0000313" key="1">
    <source>
        <dbReference type="EMBL" id="KAF1842585.1"/>
    </source>
</evidence>
<organism evidence="1 2">
    <name type="scientific">Cucurbitaria berberidis CBS 394.84</name>
    <dbReference type="NCBI Taxonomy" id="1168544"/>
    <lineage>
        <taxon>Eukaryota</taxon>
        <taxon>Fungi</taxon>
        <taxon>Dikarya</taxon>
        <taxon>Ascomycota</taxon>
        <taxon>Pezizomycotina</taxon>
        <taxon>Dothideomycetes</taxon>
        <taxon>Pleosporomycetidae</taxon>
        <taxon>Pleosporales</taxon>
        <taxon>Pleosporineae</taxon>
        <taxon>Cucurbitariaceae</taxon>
        <taxon>Cucurbitaria</taxon>
    </lineage>
</organism>
<evidence type="ECO:0000313" key="2">
    <source>
        <dbReference type="Proteomes" id="UP000800039"/>
    </source>
</evidence>
<comment type="caution">
    <text evidence="1">The sequence shown here is derived from an EMBL/GenBank/DDBJ whole genome shotgun (WGS) entry which is preliminary data.</text>
</comment>
<proteinExistence type="predicted"/>
<sequence>MQIRYHWTRHSLLPLGYSSTSVSYHLPSVVSTQAPSFSMPSTITTILTSAVTLTSFVTVTAGQYVPEPYTSPEPYYPSPTPEEYYPEPYSTPSPVVVYTPVPYSSAPAAYSAWTPPAPYTPEPYPTAPPAHTSEWYPTSSSGSYLPPDIIGPIEHLSQCAQTVVFECLSTSQCEPHDFACVCEELKKLDLHAKVAAACSAAECLEYDAFQDEVCGYKPAPPASSSSSWAYTPKPYSANATSSAPPAPVVNTTIVYPTATVTTTQTIQIVTTNSAGQPTTIQSVVPPPPAVAKTTAPVAPPSAYTGAAVAVDAKNVMMAGAMGLMGLIFAEL</sequence>
<protein>
    <recommendedName>
        <fullName evidence="3">Extracellular membrane protein CFEM domain-containing protein</fullName>
    </recommendedName>
</protein>
<dbReference type="Proteomes" id="UP000800039">
    <property type="component" value="Unassembled WGS sequence"/>
</dbReference>
<dbReference type="RefSeq" id="XP_040785148.1">
    <property type="nucleotide sequence ID" value="XM_040927101.1"/>
</dbReference>
<name>A0A9P4L5F4_9PLEO</name>
<evidence type="ECO:0008006" key="3">
    <source>
        <dbReference type="Google" id="ProtNLM"/>
    </source>
</evidence>
<dbReference type="EMBL" id="ML976618">
    <property type="protein sequence ID" value="KAF1842585.1"/>
    <property type="molecule type" value="Genomic_DNA"/>
</dbReference>